<evidence type="ECO:0008006" key="3">
    <source>
        <dbReference type="Google" id="ProtNLM"/>
    </source>
</evidence>
<dbReference type="SUPFAM" id="SSF49899">
    <property type="entry name" value="Concanavalin A-like lectins/glucanases"/>
    <property type="match status" value="1"/>
</dbReference>
<dbReference type="InterPro" id="IPR015305">
    <property type="entry name" value="DUF1961"/>
</dbReference>
<comment type="caution">
    <text evidence="1">The sequence shown here is derived from an EMBL/GenBank/DDBJ whole genome shotgun (WGS) entry which is preliminary data.</text>
</comment>
<evidence type="ECO:0000313" key="1">
    <source>
        <dbReference type="EMBL" id="MBB3111621.1"/>
    </source>
</evidence>
<protein>
    <recommendedName>
        <fullName evidence="3">DUF1961 family protein</fullName>
    </recommendedName>
</protein>
<dbReference type="EMBL" id="JACHXK010000008">
    <property type="protein sequence ID" value="MBB3111621.1"/>
    <property type="molecule type" value="Genomic_DNA"/>
</dbReference>
<keyword evidence="2" id="KW-1185">Reference proteome</keyword>
<accession>A0A7W5B0U3</accession>
<dbReference type="AlphaFoldDB" id="A0A7W5B0U3"/>
<dbReference type="Proteomes" id="UP000570361">
    <property type="component" value="Unassembled WGS sequence"/>
</dbReference>
<evidence type="ECO:0000313" key="2">
    <source>
        <dbReference type="Proteomes" id="UP000570361"/>
    </source>
</evidence>
<reference evidence="1 2" key="1">
    <citation type="submission" date="2020-08" db="EMBL/GenBank/DDBJ databases">
        <title>Genomic Encyclopedia of Type Strains, Phase III (KMG-III): the genomes of soil and plant-associated and newly described type strains.</title>
        <authorList>
            <person name="Whitman W."/>
        </authorList>
    </citation>
    <scope>NUCLEOTIDE SEQUENCE [LARGE SCALE GENOMIC DNA]</scope>
    <source>
        <strain evidence="1 2">CECT 5862</strain>
    </source>
</reference>
<name>A0A7W5B0U3_9BACL</name>
<dbReference type="Gene3D" id="2.60.120.200">
    <property type="match status" value="1"/>
</dbReference>
<dbReference type="Pfam" id="PF09224">
    <property type="entry name" value="DUF1961"/>
    <property type="match status" value="1"/>
</dbReference>
<organism evidence="1 2">
    <name type="scientific">Paenibacillus phyllosphaerae</name>
    <dbReference type="NCBI Taxonomy" id="274593"/>
    <lineage>
        <taxon>Bacteria</taxon>
        <taxon>Bacillati</taxon>
        <taxon>Bacillota</taxon>
        <taxon>Bacilli</taxon>
        <taxon>Bacillales</taxon>
        <taxon>Paenibacillaceae</taxon>
        <taxon>Paenibacillus</taxon>
    </lineage>
</organism>
<gene>
    <name evidence="1" type="ORF">FHS18_003689</name>
</gene>
<dbReference type="InterPro" id="IPR013320">
    <property type="entry name" value="ConA-like_dom_sf"/>
</dbReference>
<sequence length="237" mass="26885">MPKHEEAAGSPPVGVPDGWKMFYENPLHRETDVRGFRMEGDGAVTFPLGRMRLESVRDAEEGQAANIVFWCPEQFPSDYAITWEFWPVREPGLAIMFFSADGRDGRDLFDPALPARVGIYDQYHHGAMNAYHLSYFRRLWPQERMFHTCNLRKSYGFHMVAQGADPIPGVADSIGPYRLLLTKHGEEISFTINGLPILQWHDDGATYGERLGGGKLGFRQMAPFIGEYANLRVYVPS</sequence>
<proteinExistence type="predicted"/>